<organism evidence="2 3">
    <name type="scientific">Apiospora saccharicola</name>
    <dbReference type="NCBI Taxonomy" id="335842"/>
    <lineage>
        <taxon>Eukaryota</taxon>
        <taxon>Fungi</taxon>
        <taxon>Dikarya</taxon>
        <taxon>Ascomycota</taxon>
        <taxon>Pezizomycotina</taxon>
        <taxon>Sordariomycetes</taxon>
        <taxon>Xylariomycetidae</taxon>
        <taxon>Amphisphaeriales</taxon>
        <taxon>Apiosporaceae</taxon>
        <taxon>Apiospora</taxon>
    </lineage>
</organism>
<reference evidence="2 3" key="1">
    <citation type="submission" date="2023-01" db="EMBL/GenBank/DDBJ databases">
        <title>Analysis of 21 Apiospora genomes using comparative genomics revels a genus with tremendous synthesis potential of carbohydrate active enzymes and secondary metabolites.</title>
        <authorList>
            <person name="Sorensen T."/>
        </authorList>
    </citation>
    <scope>NUCLEOTIDE SEQUENCE [LARGE SCALE GENOMIC DNA]</scope>
    <source>
        <strain evidence="2 3">CBS 83171</strain>
    </source>
</reference>
<evidence type="ECO:0008006" key="4">
    <source>
        <dbReference type="Google" id="ProtNLM"/>
    </source>
</evidence>
<dbReference type="PROSITE" id="PS50088">
    <property type="entry name" value="ANK_REPEAT"/>
    <property type="match status" value="2"/>
</dbReference>
<name>A0ABR1WKP4_9PEZI</name>
<dbReference type="EMBL" id="JAQQWM010000001">
    <property type="protein sequence ID" value="KAK8084057.1"/>
    <property type="molecule type" value="Genomic_DNA"/>
</dbReference>
<feature type="repeat" description="ANK" evidence="1">
    <location>
        <begin position="193"/>
        <end position="218"/>
    </location>
</feature>
<dbReference type="InterPro" id="IPR052391">
    <property type="entry name" value="E3_Ligase-Neurotoxin"/>
</dbReference>
<keyword evidence="1" id="KW-0040">ANK repeat</keyword>
<keyword evidence="3" id="KW-1185">Reference proteome</keyword>
<dbReference type="SUPFAM" id="SSF48403">
    <property type="entry name" value="Ankyrin repeat"/>
    <property type="match status" value="1"/>
</dbReference>
<accession>A0ABR1WKP4</accession>
<feature type="repeat" description="ANK" evidence="1">
    <location>
        <begin position="160"/>
        <end position="192"/>
    </location>
</feature>
<dbReference type="PANTHER" id="PTHR24133">
    <property type="entry name" value="ANKYRIN DOMAIN-CONTAINING"/>
    <property type="match status" value="1"/>
</dbReference>
<dbReference type="Pfam" id="PF12796">
    <property type="entry name" value="Ank_2"/>
    <property type="match status" value="1"/>
</dbReference>
<evidence type="ECO:0000313" key="3">
    <source>
        <dbReference type="Proteomes" id="UP001446871"/>
    </source>
</evidence>
<sequence length="218" mass="23384">MFALRTSPLSAPHEIPQGLAAGLIAAGWVEPSPGFLTRAACSEQAADGIALFEVLRQRGVDMHARPLDAELLPEAALVTSQPALLRYLAEVYPRFTLPRDAAIRAVEMRQSGGVEMLRYLLDPLGPNLDVNLEVRQPAVRTDPRDRAEQEHYYGASLGGGTKTALRAAAARGNADAVAFLLEKGARKDSRDEQGRSALDIAIASGHSSVVDVLQRSHA</sequence>
<evidence type="ECO:0000256" key="1">
    <source>
        <dbReference type="PROSITE-ProRule" id="PRU00023"/>
    </source>
</evidence>
<dbReference type="InterPro" id="IPR002110">
    <property type="entry name" value="Ankyrin_rpt"/>
</dbReference>
<dbReference type="Gene3D" id="1.25.40.20">
    <property type="entry name" value="Ankyrin repeat-containing domain"/>
    <property type="match status" value="1"/>
</dbReference>
<gene>
    <name evidence="2" type="ORF">PG996_002838</name>
</gene>
<evidence type="ECO:0000313" key="2">
    <source>
        <dbReference type="EMBL" id="KAK8084057.1"/>
    </source>
</evidence>
<dbReference type="PANTHER" id="PTHR24133:SF40">
    <property type="entry name" value="ANKYRIN REPEAT DOMAIN 44"/>
    <property type="match status" value="1"/>
</dbReference>
<proteinExistence type="predicted"/>
<dbReference type="Proteomes" id="UP001446871">
    <property type="component" value="Unassembled WGS sequence"/>
</dbReference>
<dbReference type="InterPro" id="IPR036770">
    <property type="entry name" value="Ankyrin_rpt-contain_sf"/>
</dbReference>
<protein>
    <recommendedName>
        <fullName evidence="4">Ankyrin repeat domain-containing protein</fullName>
    </recommendedName>
</protein>
<dbReference type="PROSITE" id="PS50297">
    <property type="entry name" value="ANK_REP_REGION"/>
    <property type="match status" value="2"/>
</dbReference>
<comment type="caution">
    <text evidence="2">The sequence shown here is derived from an EMBL/GenBank/DDBJ whole genome shotgun (WGS) entry which is preliminary data.</text>
</comment>